<sequence length="61" mass="6613">MKAPRPSLQLLVVLRFLAILASAFFIILIVHVKPAQGGRQPNSPPSPDPNANPGSHCCNRR</sequence>
<reference evidence="3" key="2">
    <citation type="submission" date="2020-10" db="EMBL/GenBank/DDBJ databases">
        <authorList>
            <person name="Cooper E.A."/>
            <person name="Brenton Z.W."/>
            <person name="Flinn B.S."/>
            <person name="Jenkins J."/>
            <person name="Shu S."/>
            <person name="Flowers D."/>
            <person name="Luo F."/>
            <person name="Wang Y."/>
            <person name="Xia P."/>
            <person name="Barry K."/>
            <person name="Daum C."/>
            <person name="Lipzen A."/>
            <person name="Yoshinaga Y."/>
            <person name="Schmutz J."/>
            <person name="Saski C."/>
            <person name="Vermerris W."/>
            <person name="Kresovich S."/>
        </authorList>
    </citation>
    <scope>NUCLEOTIDE SEQUENCE</scope>
</reference>
<accession>A0A921QFX3</accession>
<evidence type="ECO:0000313" key="4">
    <source>
        <dbReference type="Proteomes" id="UP000807115"/>
    </source>
</evidence>
<dbReference type="Proteomes" id="UP000807115">
    <property type="component" value="Chromosome 8"/>
</dbReference>
<proteinExistence type="predicted"/>
<keyword evidence="2" id="KW-0472">Membrane</keyword>
<protein>
    <recommendedName>
        <fullName evidence="5">Transmembrane protein</fullName>
    </recommendedName>
</protein>
<feature type="region of interest" description="Disordered" evidence="1">
    <location>
        <begin position="36"/>
        <end position="61"/>
    </location>
</feature>
<feature type="transmembrane region" description="Helical" evidence="2">
    <location>
        <begin position="12"/>
        <end position="32"/>
    </location>
</feature>
<gene>
    <name evidence="3" type="ORF">BDA96_08G064600</name>
</gene>
<evidence type="ECO:0000256" key="1">
    <source>
        <dbReference type="SAM" id="MobiDB-lite"/>
    </source>
</evidence>
<keyword evidence="2" id="KW-0812">Transmembrane</keyword>
<comment type="caution">
    <text evidence="3">The sequence shown here is derived from an EMBL/GenBank/DDBJ whole genome shotgun (WGS) entry which is preliminary data.</text>
</comment>
<dbReference type="AlphaFoldDB" id="A0A921QFX3"/>
<organism evidence="3 4">
    <name type="scientific">Sorghum bicolor</name>
    <name type="common">Sorghum</name>
    <name type="synonym">Sorghum vulgare</name>
    <dbReference type="NCBI Taxonomy" id="4558"/>
    <lineage>
        <taxon>Eukaryota</taxon>
        <taxon>Viridiplantae</taxon>
        <taxon>Streptophyta</taxon>
        <taxon>Embryophyta</taxon>
        <taxon>Tracheophyta</taxon>
        <taxon>Spermatophyta</taxon>
        <taxon>Magnoliopsida</taxon>
        <taxon>Liliopsida</taxon>
        <taxon>Poales</taxon>
        <taxon>Poaceae</taxon>
        <taxon>PACMAD clade</taxon>
        <taxon>Panicoideae</taxon>
        <taxon>Andropogonodae</taxon>
        <taxon>Andropogoneae</taxon>
        <taxon>Sorghinae</taxon>
        <taxon>Sorghum</taxon>
    </lineage>
</organism>
<name>A0A921QFX3_SORBI</name>
<dbReference type="EMBL" id="CM027687">
    <property type="protein sequence ID" value="KAG0520325.1"/>
    <property type="molecule type" value="Genomic_DNA"/>
</dbReference>
<evidence type="ECO:0008006" key="5">
    <source>
        <dbReference type="Google" id="ProtNLM"/>
    </source>
</evidence>
<evidence type="ECO:0000313" key="3">
    <source>
        <dbReference type="EMBL" id="KAG0520325.1"/>
    </source>
</evidence>
<keyword evidence="2" id="KW-1133">Transmembrane helix</keyword>
<reference evidence="3" key="1">
    <citation type="journal article" date="2019" name="BMC Genomics">
        <title>A new reference genome for Sorghum bicolor reveals high levels of sequence similarity between sweet and grain genotypes: implications for the genetics of sugar metabolism.</title>
        <authorList>
            <person name="Cooper E.A."/>
            <person name="Brenton Z.W."/>
            <person name="Flinn B.S."/>
            <person name="Jenkins J."/>
            <person name="Shu S."/>
            <person name="Flowers D."/>
            <person name="Luo F."/>
            <person name="Wang Y."/>
            <person name="Xia P."/>
            <person name="Barry K."/>
            <person name="Daum C."/>
            <person name="Lipzen A."/>
            <person name="Yoshinaga Y."/>
            <person name="Schmutz J."/>
            <person name="Saski C."/>
            <person name="Vermerris W."/>
            <person name="Kresovich S."/>
        </authorList>
    </citation>
    <scope>NUCLEOTIDE SEQUENCE</scope>
</reference>
<evidence type="ECO:0000256" key="2">
    <source>
        <dbReference type="SAM" id="Phobius"/>
    </source>
</evidence>